<comment type="caution">
    <text evidence="2">The sequence shown here is derived from an EMBL/GenBank/DDBJ whole genome shotgun (WGS) entry which is preliminary data.</text>
</comment>
<feature type="region of interest" description="Disordered" evidence="1">
    <location>
        <begin position="1"/>
        <end position="64"/>
    </location>
</feature>
<name>A0AAV9JKI9_9PEZI</name>
<sequence length="400" mass="43569">MQCKKFVPLLPDPAALKDQQPPKRPEDHREDAQESRADLVYASQQAHGSTGPEGGSPPALPFGGLPLYHPSSSISYHDWLRADHGPHSHHSDAQPAPAYQRSTQQVMYPGYASAYEAAASYVFLRPVPEVNAYRSVRDVAPNQLQQTQRRARDLRRQALESSLPPQGQMDAHVRGRLSPSPQHDVGSEANGLSSPVAKTRGVKIVHSCDPADAEMVTRFKLGRVNDGSSLTGKVKVPKRDATVEEMWRCNKLRCKTCLSTQSESDLRASVATSHGLTGVPLKRSKTVPVEQSGIGSKLQLPGDGGVDYNHPPTDNRIVHRHNQLHQAQALGSVGRPIDVEQVNEFGFAAPREPSAYGSRLHGQPRSTATTDPMYNSPVTAGQQLNSEPNRTDTGAAYTPY</sequence>
<accession>A0AAV9JKI9</accession>
<organism evidence="2 3">
    <name type="scientific">Oleoguttula mirabilis</name>
    <dbReference type="NCBI Taxonomy" id="1507867"/>
    <lineage>
        <taxon>Eukaryota</taxon>
        <taxon>Fungi</taxon>
        <taxon>Dikarya</taxon>
        <taxon>Ascomycota</taxon>
        <taxon>Pezizomycotina</taxon>
        <taxon>Dothideomycetes</taxon>
        <taxon>Dothideomycetidae</taxon>
        <taxon>Mycosphaerellales</taxon>
        <taxon>Teratosphaeriaceae</taxon>
        <taxon>Oleoguttula</taxon>
    </lineage>
</organism>
<evidence type="ECO:0000313" key="2">
    <source>
        <dbReference type="EMBL" id="KAK4545693.1"/>
    </source>
</evidence>
<evidence type="ECO:0000313" key="3">
    <source>
        <dbReference type="Proteomes" id="UP001324427"/>
    </source>
</evidence>
<feature type="compositionally biased region" description="Polar residues" evidence="1">
    <location>
        <begin position="364"/>
        <end position="392"/>
    </location>
</feature>
<feature type="region of interest" description="Disordered" evidence="1">
    <location>
        <begin position="160"/>
        <end position="194"/>
    </location>
</feature>
<evidence type="ECO:0000256" key="1">
    <source>
        <dbReference type="SAM" id="MobiDB-lite"/>
    </source>
</evidence>
<gene>
    <name evidence="2" type="ORF">LTR36_002647</name>
</gene>
<feature type="region of interest" description="Disordered" evidence="1">
    <location>
        <begin position="350"/>
        <end position="400"/>
    </location>
</feature>
<dbReference type="EMBL" id="JAVFHQ010000018">
    <property type="protein sequence ID" value="KAK4545693.1"/>
    <property type="molecule type" value="Genomic_DNA"/>
</dbReference>
<reference evidence="2 3" key="1">
    <citation type="submission" date="2021-11" db="EMBL/GenBank/DDBJ databases">
        <title>Black yeast isolated from Biological Soil Crust.</title>
        <authorList>
            <person name="Kurbessoian T."/>
        </authorList>
    </citation>
    <scope>NUCLEOTIDE SEQUENCE [LARGE SCALE GENOMIC DNA]</scope>
    <source>
        <strain evidence="2 3">CCFEE 5522</strain>
    </source>
</reference>
<dbReference type="Proteomes" id="UP001324427">
    <property type="component" value="Unassembled WGS sequence"/>
</dbReference>
<keyword evidence="3" id="KW-1185">Reference proteome</keyword>
<feature type="compositionally biased region" description="Basic and acidic residues" evidence="1">
    <location>
        <begin position="20"/>
        <end position="37"/>
    </location>
</feature>
<protein>
    <submittedName>
        <fullName evidence="2">Uncharacterized protein</fullName>
    </submittedName>
</protein>
<proteinExistence type="predicted"/>
<dbReference type="AlphaFoldDB" id="A0AAV9JKI9"/>